<evidence type="ECO:0000259" key="12">
    <source>
        <dbReference type="PROSITE" id="PS51352"/>
    </source>
</evidence>
<dbReference type="InterPro" id="IPR013766">
    <property type="entry name" value="Thioredoxin_domain"/>
</dbReference>
<evidence type="ECO:0000256" key="6">
    <source>
        <dbReference type="ARBA" id="ARBA00023157"/>
    </source>
</evidence>
<dbReference type="AlphaFoldDB" id="A0A7C2ULH8"/>
<dbReference type="PANTHER" id="PTHR42801:SF4">
    <property type="entry name" value="AHPC_TSA FAMILY PROTEIN"/>
    <property type="match status" value="1"/>
</dbReference>
<name>A0A7C2ULH8_9CREN</name>
<keyword evidence="6" id="KW-1015">Disulfide bond</keyword>
<evidence type="ECO:0000313" key="13">
    <source>
        <dbReference type="EMBL" id="HEU97970.1"/>
    </source>
</evidence>
<evidence type="ECO:0000256" key="8">
    <source>
        <dbReference type="ARBA" id="ARBA00032824"/>
    </source>
</evidence>
<keyword evidence="3" id="KW-0575">Peroxidase</keyword>
<sequence length="154" mass="16904">MNPLEIKILTEDGKEVKLGEIIKGKWTVLYFYPKDNTPGCTIEGKEFSELLGNFESLGVMVYGVSRDSPSSHKRFKEKQGITVPLLSDPDGTLHKALGAWGRKIGGKEGAIRSTFIFDPEGRVVWSMKGVKPRGHAKEVLEIAKTLIASGKNSS</sequence>
<dbReference type="PANTHER" id="PTHR42801">
    <property type="entry name" value="THIOREDOXIN-DEPENDENT PEROXIDE REDUCTASE"/>
    <property type="match status" value="1"/>
</dbReference>
<keyword evidence="5" id="KW-0560">Oxidoreductase</keyword>
<comment type="similarity">
    <text evidence="9">Belongs to the peroxiredoxin family. BCP/PrxQ subfamily.</text>
</comment>
<evidence type="ECO:0000256" key="11">
    <source>
        <dbReference type="PIRSR" id="PIRSR000239-1"/>
    </source>
</evidence>
<keyword evidence="4" id="KW-0049">Antioxidant</keyword>
<evidence type="ECO:0000256" key="3">
    <source>
        <dbReference type="ARBA" id="ARBA00022559"/>
    </source>
</evidence>
<organism evidence="13">
    <name type="scientific">Fervidicoccus fontis</name>
    <dbReference type="NCBI Taxonomy" id="683846"/>
    <lineage>
        <taxon>Archaea</taxon>
        <taxon>Thermoproteota</taxon>
        <taxon>Thermoprotei</taxon>
        <taxon>Fervidicoccales</taxon>
        <taxon>Fervidicoccaceae</taxon>
        <taxon>Fervidicoccus</taxon>
    </lineage>
</organism>
<evidence type="ECO:0000256" key="9">
    <source>
        <dbReference type="ARBA" id="ARBA00038489"/>
    </source>
</evidence>
<evidence type="ECO:0000256" key="10">
    <source>
        <dbReference type="ARBA" id="ARBA00049091"/>
    </source>
</evidence>
<dbReference type="GO" id="GO:0005737">
    <property type="term" value="C:cytoplasm"/>
    <property type="evidence" value="ECO:0007669"/>
    <property type="project" value="TreeGrafter"/>
</dbReference>
<dbReference type="EC" id="1.11.1.24" evidence="2"/>
<dbReference type="Pfam" id="PF00578">
    <property type="entry name" value="AhpC-TSA"/>
    <property type="match status" value="1"/>
</dbReference>
<gene>
    <name evidence="13" type="ORF">ENO36_03845</name>
</gene>
<dbReference type="PROSITE" id="PS51352">
    <property type="entry name" value="THIOREDOXIN_2"/>
    <property type="match status" value="1"/>
</dbReference>
<evidence type="ECO:0000256" key="4">
    <source>
        <dbReference type="ARBA" id="ARBA00022862"/>
    </source>
</evidence>
<dbReference type="InterPro" id="IPR000866">
    <property type="entry name" value="AhpC/TSA"/>
</dbReference>
<dbReference type="Proteomes" id="UP000885664">
    <property type="component" value="Unassembled WGS sequence"/>
</dbReference>
<evidence type="ECO:0000256" key="2">
    <source>
        <dbReference type="ARBA" id="ARBA00013017"/>
    </source>
</evidence>
<dbReference type="GO" id="GO:0008379">
    <property type="term" value="F:thioredoxin peroxidase activity"/>
    <property type="evidence" value="ECO:0007669"/>
    <property type="project" value="TreeGrafter"/>
</dbReference>
<proteinExistence type="inferred from homology"/>
<dbReference type="EMBL" id="DSFE01000083">
    <property type="protein sequence ID" value="HEU97970.1"/>
    <property type="molecule type" value="Genomic_DNA"/>
</dbReference>
<dbReference type="GO" id="GO:0034599">
    <property type="term" value="P:cellular response to oxidative stress"/>
    <property type="evidence" value="ECO:0007669"/>
    <property type="project" value="TreeGrafter"/>
</dbReference>
<comment type="caution">
    <text evidence="13">The sequence shown here is derived from an EMBL/GenBank/DDBJ whole genome shotgun (WGS) entry which is preliminary data.</text>
</comment>
<dbReference type="GO" id="GO:0045454">
    <property type="term" value="P:cell redox homeostasis"/>
    <property type="evidence" value="ECO:0007669"/>
    <property type="project" value="TreeGrafter"/>
</dbReference>
<dbReference type="InterPro" id="IPR024706">
    <property type="entry name" value="Peroxiredoxin_AhpC-typ"/>
</dbReference>
<dbReference type="Gene3D" id="3.40.30.10">
    <property type="entry name" value="Glutaredoxin"/>
    <property type="match status" value="1"/>
</dbReference>
<evidence type="ECO:0000256" key="7">
    <source>
        <dbReference type="ARBA" id="ARBA00023284"/>
    </source>
</evidence>
<evidence type="ECO:0000256" key="5">
    <source>
        <dbReference type="ARBA" id="ARBA00023002"/>
    </source>
</evidence>
<accession>A0A7C2ULH8</accession>
<evidence type="ECO:0000256" key="1">
    <source>
        <dbReference type="ARBA" id="ARBA00011245"/>
    </source>
</evidence>
<dbReference type="InterPro" id="IPR050924">
    <property type="entry name" value="Peroxiredoxin_BCP/PrxQ"/>
</dbReference>
<dbReference type="FunFam" id="3.40.30.10:FF:000007">
    <property type="entry name" value="Thioredoxin-dependent thiol peroxidase"/>
    <property type="match status" value="1"/>
</dbReference>
<dbReference type="InterPro" id="IPR036249">
    <property type="entry name" value="Thioredoxin-like_sf"/>
</dbReference>
<comment type="subunit">
    <text evidence="1">Monomer.</text>
</comment>
<dbReference type="SUPFAM" id="SSF52833">
    <property type="entry name" value="Thioredoxin-like"/>
    <property type="match status" value="1"/>
</dbReference>
<feature type="domain" description="Thioredoxin" evidence="12">
    <location>
        <begin position="1"/>
        <end position="148"/>
    </location>
</feature>
<reference evidence="13" key="1">
    <citation type="journal article" date="2020" name="mSystems">
        <title>Genome- and Community-Level Interaction Insights into Carbon Utilization and Element Cycling Functions of Hydrothermarchaeota in Hydrothermal Sediment.</title>
        <authorList>
            <person name="Zhou Z."/>
            <person name="Liu Y."/>
            <person name="Xu W."/>
            <person name="Pan J."/>
            <person name="Luo Z.H."/>
            <person name="Li M."/>
        </authorList>
    </citation>
    <scope>NUCLEOTIDE SEQUENCE [LARGE SCALE GENOMIC DNA]</scope>
    <source>
        <strain evidence="13">SpSt-1259</strain>
    </source>
</reference>
<protein>
    <recommendedName>
        <fullName evidence="2">thioredoxin-dependent peroxiredoxin</fullName>
        <ecNumber evidence="2">1.11.1.24</ecNumber>
    </recommendedName>
    <alternativeName>
        <fullName evidence="8">Thioredoxin peroxidase</fullName>
    </alternativeName>
</protein>
<dbReference type="PIRSF" id="PIRSF000239">
    <property type="entry name" value="AHPC"/>
    <property type="match status" value="1"/>
</dbReference>
<feature type="active site" description="Cysteine sulfenic acid (-SOH) intermediate; for peroxidase activity" evidence="11">
    <location>
        <position position="40"/>
    </location>
</feature>
<keyword evidence="7" id="KW-0676">Redox-active center</keyword>
<dbReference type="CDD" id="cd03017">
    <property type="entry name" value="PRX_BCP"/>
    <property type="match status" value="1"/>
</dbReference>
<comment type="catalytic activity">
    <reaction evidence="10">
        <text>a hydroperoxide + [thioredoxin]-dithiol = an alcohol + [thioredoxin]-disulfide + H2O</text>
        <dbReference type="Rhea" id="RHEA:62620"/>
        <dbReference type="Rhea" id="RHEA-COMP:10698"/>
        <dbReference type="Rhea" id="RHEA-COMP:10700"/>
        <dbReference type="ChEBI" id="CHEBI:15377"/>
        <dbReference type="ChEBI" id="CHEBI:29950"/>
        <dbReference type="ChEBI" id="CHEBI:30879"/>
        <dbReference type="ChEBI" id="CHEBI:35924"/>
        <dbReference type="ChEBI" id="CHEBI:50058"/>
        <dbReference type="EC" id="1.11.1.24"/>
    </reaction>
</comment>